<dbReference type="Gene3D" id="3.40.430.10">
    <property type="entry name" value="Dihydrofolate Reductase, subunit A"/>
    <property type="match status" value="1"/>
</dbReference>
<evidence type="ECO:0000313" key="2">
    <source>
        <dbReference type="EMBL" id="MBI1493630.1"/>
    </source>
</evidence>
<dbReference type="AlphaFoldDB" id="A0A8J7IX55"/>
<dbReference type="InterPro" id="IPR024072">
    <property type="entry name" value="DHFR-like_dom_sf"/>
</dbReference>
<dbReference type="GO" id="GO:0008703">
    <property type="term" value="F:5-amino-6-(5-phosphoribosylamino)uracil reductase activity"/>
    <property type="evidence" value="ECO:0007669"/>
    <property type="project" value="InterPro"/>
</dbReference>
<feature type="domain" description="Bacterial bifunctional deaminase-reductase C-terminal" evidence="1">
    <location>
        <begin position="4"/>
        <end position="170"/>
    </location>
</feature>
<comment type="caution">
    <text evidence="2">The sequence shown here is derived from an EMBL/GenBank/DDBJ whole genome shotgun (WGS) entry which is preliminary data.</text>
</comment>
<accession>A0A8J7IX55</accession>
<dbReference type="EMBL" id="JADCKQ010000005">
    <property type="protein sequence ID" value="MBI1493630.1"/>
    <property type="molecule type" value="Genomic_DNA"/>
</dbReference>
<keyword evidence="3" id="KW-1185">Reference proteome</keyword>
<dbReference type="GO" id="GO:0009231">
    <property type="term" value="P:riboflavin biosynthetic process"/>
    <property type="evidence" value="ECO:0007669"/>
    <property type="project" value="InterPro"/>
</dbReference>
<gene>
    <name evidence="2" type="ORF">H1D41_08305</name>
</gene>
<dbReference type="RefSeq" id="WP_228848463.1">
    <property type="nucleotide sequence ID" value="NZ_JADCKQ010000005.1"/>
</dbReference>
<name>A0A8J7IX55_9RHOB</name>
<sequence>MQPIIYDVAVSLDGFISGPGGDVSKFVHDGPVAEDYAARLCGYSVALMGRKTYEFGYDFGLIPGQNPYPGMESYVFSQSLQVPDACQISVVSDDWDLKIRELKASSPGPVYLCGGGAFAGRLLKAGLIDQLILKRAPCVYGGGVSLFGEQSVSGAFTRRALEHYDNGYILERFDVS</sequence>
<protein>
    <submittedName>
        <fullName evidence="2">Dihydrofolate reductase</fullName>
    </submittedName>
</protein>
<dbReference type="PANTHER" id="PTHR38011">
    <property type="entry name" value="DIHYDROFOLATE REDUCTASE FAMILY PROTEIN (AFU_ORTHOLOGUE AFUA_8G06820)"/>
    <property type="match status" value="1"/>
</dbReference>
<dbReference type="Proteomes" id="UP000640583">
    <property type="component" value="Unassembled WGS sequence"/>
</dbReference>
<dbReference type="Pfam" id="PF01872">
    <property type="entry name" value="RibD_C"/>
    <property type="match status" value="1"/>
</dbReference>
<dbReference type="InterPro" id="IPR002734">
    <property type="entry name" value="RibDG_C"/>
</dbReference>
<organism evidence="2 3">
    <name type="scientific">Halocynthiibacter styelae</name>
    <dbReference type="NCBI Taxonomy" id="2761955"/>
    <lineage>
        <taxon>Bacteria</taxon>
        <taxon>Pseudomonadati</taxon>
        <taxon>Pseudomonadota</taxon>
        <taxon>Alphaproteobacteria</taxon>
        <taxon>Rhodobacterales</taxon>
        <taxon>Paracoccaceae</taxon>
        <taxon>Halocynthiibacter</taxon>
    </lineage>
</organism>
<proteinExistence type="predicted"/>
<evidence type="ECO:0000313" key="3">
    <source>
        <dbReference type="Proteomes" id="UP000640583"/>
    </source>
</evidence>
<dbReference type="SUPFAM" id="SSF53597">
    <property type="entry name" value="Dihydrofolate reductase-like"/>
    <property type="match status" value="1"/>
</dbReference>
<evidence type="ECO:0000259" key="1">
    <source>
        <dbReference type="Pfam" id="PF01872"/>
    </source>
</evidence>
<reference evidence="2" key="1">
    <citation type="submission" date="2020-10" db="EMBL/GenBank/DDBJ databases">
        <title>Paenihalocynthiibacter styelae gen. nov., sp. nov., isolated from stalked sea squirt Styela clava.</title>
        <authorList>
            <person name="Kim Y.-O."/>
            <person name="Yoon J.-H."/>
        </authorList>
    </citation>
    <scope>NUCLEOTIDE SEQUENCE</scope>
    <source>
        <strain evidence="2">MYP1-1</strain>
    </source>
</reference>
<dbReference type="InterPro" id="IPR050765">
    <property type="entry name" value="Riboflavin_Biosynth_HTPR"/>
</dbReference>
<dbReference type="PANTHER" id="PTHR38011:SF11">
    <property type="entry name" value="2,5-DIAMINO-6-RIBOSYLAMINO-4(3H)-PYRIMIDINONE 5'-PHOSPHATE REDUCTASE"/>
    <property type="match status" value="1"/>
</dbReference>